<evidence type="ECO:0000256" key="8">
    <source>
        <dbReference type="ARBA" id="ARBA00022989"/>
    </source>
</evidence>
<dbReference type="Pfam" id="PF00512">
    <property type="entry name" value="HisKA"/>
    <property type="match status" value="1"/>
</dbReference>
<evidence type="ECO:0000256" key="10">
    <source>
        <dbReference type="SAM" id="Phobius"/>
    </source>
</evidence>
<dbReference type="InterPro" id="IPR036097">
    <property type="entry name" value="HisK_dim/P_sf"/>
</dbReference>
<organism evidence="13 14">
    <name type="scientific">Saltatorellus ferox</name>
    <dbReference type="NCBI Taxonomy" id="2528018"/>
    <lineage>
        <taxon>Bacteria</taxon>
        <taxon>Pseudomonadati</taxon>
        <taxon>Planctomycetota</taxon>
        <taxon>Planctomycetia</taxon>
        <taxon>Planctomycetia incertae sedis</taxon>
        <taxon>Saltatorellus</taxon>
    </lineage>
</organism>
<dbReference type="SUPFAM" id="SSF55874">
    <property type="entry name" value="ATPase domain of HSP90 chaperone/DNA topoisomerase II/histidine kinase"/>
    <property type="match status" value="1"/>
</dbReference>
<keyword evidence="7 13" id="KW-0418">Kinase</keyword>
<evidence type="ECO:0000256" key="9">
    <source>
        <dbReference type="ARBA" id="ARBA00023136"/>
    </source>
</evidence>
<dbReference type="Gene3D" id="3.30.565.10">
    <property type="entry name" value="Histidine kinase-like ATPase, C-terminal domain"/>
    <property type="match status" value="1"/>
</dbReference>
<comment type="subcellular location">
    <subcellularLocation>
        <location evidence="2">Membrane</location>
    </subcellularLocation>
</comment>
<evidence type="ECO:0000256" key="2">
    <source>
        <dbReference type="ARBA" id="ARBA00004370"/>
    </source>
</evidence>
<dbReference type="InterPro" id="IPR003661">
    <property type="entry name" value="HisK_dim/P_dom"/>
</dbReference>
<dbReference type="EC" id="2.7.13.3" evidence="3"/>
<evidence type="ECO:0000256" key="5">
    <source>
        <dbReference type="ARBA" id="ARBA00022679"/>
    </source>
</evidence>
<dbReference type="EMBL" id="CP036434">
    <property type="protein sequence ID" value="QDV09154.1"/>
    <property type="molecule type" value="Genomic_DNA"/>
</dbReference>
<keyword evidence="4" id="KW-0597">Phosphoprotein</keyword>
<sequence precursor="true">MMRVPGPMQLAALPILTSAAALVAAGLWQAHDFEAHRAEHLASHQERGAIIVAAIQGAAAREFRGNRYQPGSLATTLEEALGQFDLEWLSISTSDGTLVATAGQPMPGADPLHQFEGRITPIQPRDPSRRPPMGDHAGTMAVVGTPLHLTLQVDAAPFNRRLASDRTRFAMSSALIALAIGLFGAIFWIRLRAQHLRSQLMNERLEVESLERLRRVGAGLVHETKNPLSVVRGLAQRITRTSLDAERLQATARAIVEETDRTVARLDEFLLFSRPATLRRARFAVRPLFEELAELIEPEIEAEGASLHVECSGIEIDADREQLRRLFLNLLLNAARAAEPGGNLWIGCRRVEGRLQLVVEDDGPGVPEEIESTLFEPYVSAAEGGSGLGLSIASRIALDHGFLLRHERRYPRGARMVLEVPEP</sequence>
<evidence type="ECO:0000256" key="1">
    <source>
        <dbReference type="ARBA" id="ARBA00000085"/>
    </source>
</evidence>
<dbReference type="OrthoDB" id="9815750at2"/>
<feature type="chain" id="PRO_5021732423" description="histidine kinase" evidence="11">
    <location>
        <begin position="25"/>
        <end position="423"/>
    </location>
</feature>
<dbReference type="AlphaFoldDB" id="A0A518EYN1"/>
<dbReference type="PRINTS" id="PR00344">
    <property type="entry name" value="BCTRLSENSOR"/>
</dbReference>
<feature type="domain" description="Histidine kinase" evidence="12">
    <location>
        <begin position="219"/>
        <end position="423"/>
    </location>
</feature>
<dbReference type="PROSITE" id="PS50109">
    <property type="entry name" value="HIS_KIN"/>
    <property type="match status" value="1"/>
</dbReference>
<dbReference type="PANTHER" id="PTHR45436:SF5">
    <property type="entry name" value="SENSOR HISTIDINE KINASE TRCS"/>
    <property type="match status" value="1"/>
</dbReference>
<feature type="signal peptide" evidence="11">
    <location>
        <begin position="1"/>
        <end position="24"/>
    </location>
</feature>
<accession>A0A518EYN1</accession>
<dbReference type="InterPro" id="IPR050428">
    <property type="entry name" value="TCS_sensor_his_kinase"/>
</dbReference>
<gene>
    <name evidence="13" type="primary">kinA_2</name>
    <name evidence="13" type="ORF">Poly30_47110</name>
</gene>
<evidence type="ECO:0000256" key="6">
    <source>
        <dbReference type="ARBA" id="ARBA00022692"/>
    </source>
</evidence>
<protein>
    <recommendedName>
        <fullName evidence="3">histidine kinase</fullName>
        <ecNumber evidence="3">2.7.13.3</ecNumber>
    </recommendedName>
</protein>
<dbReference type="GO" id="GO:0016020">
    <property type="term" value="C:membrane"/>
    <property type="evidence" value="ECO:0007669"/>
    <property type="project" value="UniProtKB-SubCell"/>
</dbReference>
<proteinExistence type="predicted"/>
<dbReference type="SMART" id="SM00387">
    <property type="entry name" value="HATPase_c"/>
    <property type="match status" value="1"/>
</dbReference>
<keyword evidence="6 10" id="KW-0812">Transmembrane</keyword>
<dbReference type="Pfam" id="PF02518">
    <property type="entry name" value="HATPase_c"/>
    <property type="match status" value="1"/>
</dbReference>
<keyword evidence="11" id="KW-0732">Signal</keyword>
<dbReference type="SUPFAM" id="SSF47384">
    <property type="entry name" value="Homodimeric domain of signal transducing histidine kinase"/>
    <property type="match status" value="1"/>
</dbReference>
<dbReference type="InterPro" id="IPR004358">
    <property type="entry name" value="Sig_transdc_His_kin-like_C"/>
</dbReference>
<comment type="catalytic activity">
    <reaction evidence="1">
        <text>ATP + protein L-histidine = ADP + protein N-phospho-L-histidine.</text>
        <dbReference type="EC" id="2.7.13.3"/>
    </reaction>
</comment>
<evidence type="ECO:0000256" key="7">
    <source>
        <dbReference type="ARBA" id="ARBA00022777"/>
    </source>
</evidence>
<dbReference type="Gene3D" id="1.10.287.130">
    <property type="match status" value="1"/>
</dbReference>
<dbReference type="InterPro" id="IPR005467">
    <property type="entry name" value="His_kinase_dom"/>
</dbReference>
<dbReference type="InterPro" id="IPR003594">
    <property type="entry name" value="HATPase_dom"/>
</dbReference>
<evidence type="ECO:0000256" key="3">
    <source>
        <dbReference type="ARBA" id="ARBA00012438"/>
    </source>
</evidence>
<evidence type="ECO:0000259" key="12">
    <source>
        <dbReference type="PROSITE" id="PS50109"/>
    </source>
</evidence>
<evidence type="ECO:0000313" key="14">
    <source>
        <dbReference type="Proteomes" id="UP000320390"/>
    </source>
</evidence>
<dbReference type="SMART" id="SM00388">
    <property type="entry name" value="HisKA"/>
    <property type="match status" value="1"/>
</dbReference>
<feature type="transmembrane region" description="Helical" evidence="10">
    <location>
        <begin position="169"/>
        <end position="191"/>
    </location>
</feature>
<evidence type="ECO:0000256" key="4">
    <source>
        <dbReference type="ARBA" id="ARBA00022553"/>
    </source>
</evidence>
<keyword evidence="14" id="KW-1185">Reference proteome</keyword>
<keyword evidence="5 13" id="KW-0808">Transferase</keyword>
<keyword evidence="8 10" id="KW-1133">Transmembrane helix</keyword>
<name>A0A518EYN1_9BACT</name>
<dbReference type="Proteomes" id="UP000320390">
    <property type="component" value="Chromosome"/>
</dbReference>
<reference evidence="13 14" key="1">
    <citation type="submission" date="2019-02" db="EMBL/GenBank/DDBJ databases">
        <title>Deep-cultivation of Planctomycetes and their phenomic and genomic characterization uncovers novel biology.</title>
        <authorList>
            <person name="Wiegand S."/>
            <person name="Jogler M."/>
            <person name="Boedeker C."/>
            <person name="Pinto D."/>
            <person name="Vollmers J."/>
            <person name="Rivas-Marin E."/>
            <person name="Kohn T."/>
            <person name="Peeters S.H."/>
            <person name="Heuer A."/>
            <person name="Rast P."/>
            <person name="Oberbeckmann S."/>
            <person name="Bunk B."/>
            <person name="Jeske O."/>
            <person name="Meyerdierks A."/>
            <person name="Storesund J.E."/>
            <person name="Kallscheuer N."/>
            <person name="Luecker S."/>
            <person name="Lage O.M."/>
            <person name="Pohl T."/>
            <person name="Merkel B.J."/>
            <person name="Hornburger P."/>
            <person name="Mueller R.-W."/>
            <person name="Bruemmer F."/>
            <person name="Labrenz M."/>
            <person name="Spormann A.M."/>
            <person name="Op den Camp H."/>
            <person name="Overmann J."/>
            <person name="Amann R."/>
            <person name="Jetten M.S.M."/>
            <person name="Mascher T."/>
            <person name="Medema M.H."/>
            <person name="Devos D.P."/>
            <person name="Kaster A.-K."/>
            <person name="Ovreas L."/>
            <person name="Rohde M."/>
            <person name="Galperin M.Y."/>
            <person name="Jogler C."/>
        </authorList>
    </citation>
    <scope>NUCLEOTIDE SEQUENCE [LARGE SCALE GENOMIC DNA]</scope>
    <source>
        <strain evidence="13 14">Poly30</strain>
    </source>
</reference>
<dbReference type="CDD" id="cd00082">
    <property type="entry name" value="HisKA"/>
    <property type="match status" value="1"/>
</dbReference>
<evidence type="ECO:0000256" key="11">
    <source>
        <dbReference type="SAM" id="SignalP"/>
    </source>
</evidence>
<dbReference type="GO" id="GO:0000155">
    <property type="term" value="F:phosphorelay sensor kinase activity"/>
    <property type="evidence" value="ECO:0007669"/>
    <property type="project" value="InterPro"/>
</dbReference>
<dbReference type="PANTHER" id="PTHR45436">
    <property type="entry name" value="SENSOR HISTIDINE KINASE YKOH"/>
    <property type="match status" value="1"/>
</dbReference>
<dbReference type="InterPro" id="IPR036890">
    <property type="entry name" value="HATPase_C_sf"/>
</dbReference>
<keyword evidence="9 10" id="KW-0472">Membrane</keyword>
<evidence type="ECO:0000313" key="13">
    <source>
        <dbReference type="EMBL" id="QDV09154.1"/>
    </source>
</evidence>